<reference evidence="7" key="1">
    <citation type="journal article" date="2019" name="J. For. Res.">
        <title>Expression and analysis of zinc finger family gene in Lenzites gibbosa.</title>
        <authorList>
            <person name="Zhang J."/>
            <person name="Chi Y."/>
            <person name="Li S."/>
            <person name="Zhang J."/>
            <person name="Chen J."/>
        </authorList>
    </citation>
    <scope>NUCLEOTIDE SEQUENCE</scope>
    <source>
        <strain evidence="7">ZnF184</strain>
    </source>
</reference>
<evidence type="ECO:0000256" key="4">
    <source>
        <dbReference type="PROSITE-ProRule" id="PRU00175"/>
    </source>
</evidence>
<protein>
    <recommendedName>
        <fullName evidence="6">RING-type domain-containing protein</fullName>
    </recommendedName>
</protein>
<keyword evidence="3" id="KW-0862">Zinc</keyword>
<dbReference type="InterPro" id="IPR018957">
    <property type="entry name" value="Znf_C3HC4_RING-type"/>
</dbReference>
<accession>A0A6G6FQU2</accession>
<keyword evidence="2 4" id="KW-0863">Zinc-finger</keyword>
<dbReference type="AlphaFoldDB" id="A0A6G6FQU2"/>
<evidence type="ECO:0000256" key="3">
    <source>
        <dbReference type="ARBA" id="ARBA00022833"/>
    </source>
</evidence>
<keyword evidence="1" id="KW-0479">Metal-binding</keyword>
<sequence length="212" mass="23101">MTDAFNMLRNPEAAALARGDLMGMLERARQREARLDAFASTLPKVTEGELASLGQSDSTCPICLTPLLALLAEEETALAMDSPAHPVEELGITRLAQTCGHIFCRKDIRGWLYQGNTTCPTCRRPFITLAPEDTGTGVDADAAGQAALFDDLITAALATPPQFDEYHPIFGSPQGPRRENLEDAAQPAHDQQQRDAHFDYDDDRSAFSGMYS</sequence>
<dbReference type="Pfam" id="PF00097">
    <property type="entry name" value="zf-C3HC4"/>
    <property type="match status" value="1"/>
</dbReference>
<dbReference type="EMBL" id="MK805318">
    <property type="protein sequence ID" value="QIE48590.1"/>
    <property type="molecule type" value="mRNA"/>
</dbReference>
<dbReference type="Gene3D" id="3.30.40.10">
    <property type="entry name" value="Zinc/RING finger domain, C3HC4 (zinc finger)"/>
    <property type="match status" value="1"/>
</dbReference>
<evidence type="ECO:0000259" key="6">
    <source>
        <dbReference type="PROSITE" id="PS50089"/>
    </source>
</evidence>
<dbReference type="InterPro" id="IPR001841">
    <property type="entry name" value="Znf_RING"/>
</dbReference>
<evidence type="ECO:0000256" key="2">
    <source>
        <dbReference type="ARBA" id="ARBA00022771"/>
    </source>
</evidence>
<evidence type="ECO:0000256" key="1">
    <source>
        <dbReference type="ARBA" id="ARBA00022723"/>
    </source>
</evidence>
<dbReference type="SUPFAM" id="SSF57850">
    <property type="entry name" value="RING/U-box"/>
    <property type="match status" value="1"/>
</dbReference>
<name>A0A6G6FQU2_9APHY</name>
<evidence type="ECO:0000313" key="7">
    <source>
        <dbReference type="EMBL" id="QIE48590.1"/>
    </source>
</evidence>
<organism evidence="7">
    <name type="scientific">Trametes gibbosa</name>
    <dbReference type="NCBI Taxonomy" id="160864"/>
    <lineage>
        <taxon>Eukaryota</taxon>
        <taxon>Fungi</taxon>
        <taxon>Dikarya</taxon>
        <taxon>Basidiomycota</taxon>
        <taxon>Agaricomycotina</taxon>
        <taxon>Agaricomycetes</taxon>
        <taxon>Polyporales</taxon>
        <taxon>Polyporaceae</taxon>
        <taxon>Trametes</taxon>
    </lineage>
</organism>
<feature type="domain" description="RING-type" evidence="6">
    <location>
        <begin position="60"/>
        <end position="123"/>
    </location>
</feature>
<feature type="compositionally biased region" description="Basic and acidic residues" evidence="5">
    <location>
        <begin position="191"/>
        <end position="205"/>
    </location>
</feature>
<proteinExistence type="evidence at transcript level"/>
<dbReference type="GO" id="GO:0008270">
    <property type="term" value="F:zinc ion binding"/>
    <property type="evidence" value="ECO:0007669"/>
    <property type="project" value="UniProtKB-KW"/>
</dbReference>
<evidence type="ECO:0000256" key="5">
    <source>
        <dbReference type="SAM" id="MobiDB-lite"/>
    </source>
</evidence>
<feature type="region of interest" description="Disordered" evidence="5">
    <location>
        <begin position="167"/>
        <end position="212"/>
    </location>
</feature>
<dbReference type="InterPro" id="IPR013083">
    <property type="entry name" value="Znf_RING/FYVE/PHD"/>
</dbReference>
<dbReference type="PROSITE" id="PS50089">
    <property type="entry name" value="ZF_RING_2"/>
    <property type="match status" value="1"/>
</dbReference>